<protein>
    <recommendedName>
        <fullName evidence="3">STAS/SEC14 domain-containing protein</fullName>
    </recommendedName>
</protein>
<keyword evidence="2" id="KW-1185">Reference proteome</keyword>
<gene>
    <name evidence="1" type="ORF">E5162_01550</name>
</gene>
<sequence>MNIDYWKWIGGSCLYARIPAEPEIKDQLEPVIELLELAKSQELDGLAFDFDHAGTPMKRGEDLWQIDQIMAHAMNSSLKVFAIIDRSQRNAWWLDLVSELEKSGLEARLFYDPQLAREWVETRFNS</sequence>
<dbReference type="EMBL" id="SRXV01000001">
    <property type="protein sequence ID" value="TGY94000.1"/>
    <property type="molecule type" value="Genomic_DNA"/>
</dbReference>
<dbReference type="Proteomes" id="UP000305451">
    <property type="component" value="Unassembled WGS sequence"/>
</dbReference>
<name>A0A4S2HD79_9PROT</name>
<dbReference type="RefSeq" id="WP_135943195.1">
    <property type="nucleotide sequence ID" value="NZ_BMEI01000001.1"/>
</dbReference>
<evidence type="ECO:0000313" key="1">
    <source>
        <dbReference type="EMBL" id="TGY94000.1"/>
    </source>
</evidence>
<reference evidence="1 2" key="1">
    <citation type="journal article" date="2013" name="Int. J. Syst. Evol. Microbiol.">
        <title>Marinicauda pacifica gen. nov., sp. nov., a prosthecate alphaproteobacterium of the family Hyphomonadaceae isolated from deep seawater.</title>
        <authorList>
            <person name="Zhang X.Y."/>
            <person name="Li G.W."/>
            <person name="Wang C.S."/>
            <person name="Zhang Y.J."/>
            <person name="Xu X.W."/>
            <person name="Li H."/>
            <person name="Liu A."/>
            <person name="Liu C."/>
            <person name="Xie B.B."/>
            <person name="Qin Q.L."/>
            <person name="Xu Z."/>
            <person name="Chen X.L."/>
            <person name="Zhou B.C."/>
            <person name="Zhang Y.Z."/>
        </authorList>
    </citation>
    <scope>NUCLEOTIDE SEQUENCE [LARGE SCALE GENOMIC DNA]</scope>
    <source>
        <strain evidence="1 2">P-1 km-3</strain>
    </source>
</reference>
<evidence type="ECO:0000313" key="2">
    <source>
        <dbReference type="Proteomes" id="UP000305451"/>
    </source>
</evidence>
<organism evidence="1 2">
    <name type="scientific">Marinicauda pacifica</name>
    <dbReference type="NCBI Taxonomy" id="1133559"/>
    <lineage>
        <taxon>Bacteria</taxon>
        <taxon>Pseudomonadati</taxon>
        <taxon>Pseudomonadota</taxon>
        <taxon>Alphaproteobacteria</taxon>
        <taxon>Maricaulales</taxon>
        <taxon>Maricaulaceae</taxon>
        <taxon>Marinicauda</taxon>
    </lineage>
</organism>
<evidence type="ECO:0008006" key="3">
    <source>
        <dbReference type="Google" id="ProtNLM"/>
    </source>
</evidence>
<dbReference type="AlphaFoldDB" id="A0A4S2HD79"/>
<accession>A0A4S2HD79</accession>
<proteinExistence type="predicted"/>
<comment type="caution">
    <text evidence="1">The sequence shown here is derived from an EMBL/GenBank/DDBJ whole genome shotgun (WGS) entry which is preliminary data.</text>
</comment>